<keyword evidence="1" id="KW-0677">Repeat</keyword>
<evidence type="ECO:0000256" key="2">
    <source>
        <dbReference type="ARBA" id="ARBA00023043"/>
    </source>
</evidence>
<proteinExistence type="predicted"/>
<dbReference type="EMBL" id="CAJNJA010037588">
    <property type="protein sequence ID" value="CAE7735622.1"/>
    <property type="molecule type" value="Genomic_DNA"/>
</dbReference>
<feature type="transmembrane region" description="Helical" evidence="4">
    <location>
        <begin position="321"/>
        <end position="339"/>
    </location>
</feature>
<keyword evidence="6" id="KW-1185">Reference proteome</keyword>
<reference evidence="5" key="1">
    <citation type="submission" date="2021-02" db="EMBL/GenBank/DDBJ databases">
        <authorList>
            <person name="Dougan E. K."/>
            <person name="Rhodes N."/>
            <person name="Thang M."/>
            <person name="Chan C."/>
        </authorList>
    </citation>
    <scope>NUCLEOTIDE SEQUENCE</scope>
</reference>
<dbReference type="PROSITE" id="PS50297">
    <property type="entry name" value="ANK_REP_REGION"/>
    <property type="match status" value="2"/>
</dbReference>
<dbReference type="Pfam" id="PF00023">
    <property type="entry name" value="Ank"/>
    <property type="match status" value="1"/>
</dbReference>
<evidence type="ECO:0000313" key="5">
    <source>
        <dbReference type="EMBL" id="CAE7735622.1"/>
    </source>
</evidence>
<feature type="transmembrane region" description="Helical" evidence="4">
    <location>
        <begin position="200"/>
        <end position="221"/>
    </location>
</feature>
<keyword evidence="4" id="KW-1133">Transmembrane helix</keyword>
<dbReference type="Pfam" id="PF12796">
    <property type="entry name" value="Ank_2"/>
    <property type="match status" value="1"/>
</dbReference>
<sequence>MAAGQFGTAAMVKVLVLAKADLNLQMKNGWCAVIAAAQFGTTAMVQELVEAKANVNLQTENGWSALMAAALGGNAAMVQDLIDGKADVNQQTHTGSTALMMTAVSGNVASARELLDADADPDLTEFSGFSPLMVAADNNHLKMAHVLVDRGARTELVARTGQSAMQVAMAKDYEDLVRYLRSVTPVGWGLTRTILQTNEFWYHIVGGLAAGVVAGSAIYTFTHQEDVSAKSQSAWSGSCRLALKTVAGSQVLGQAFRCLEVIACIIMPLGVAMMWIDAFKFIPLFFLFYVLPPLVAGTPIWQPALLLIGAPRGAGIFDRRLPRVLATAVLLTLTAYQTYHCEDQIKFYSKGDMSVEPEMAGFPATIMVHFPWLLNRASSMLVCPSFNHMPSAQMNVSLPIPLPGLRELFFTYQCMTWILSLLWLLLVVLDMAGLLPQASPNLERVLSLAHQIEATRDRKELRFRWGRYGSPNP</sequence>
<dbReference type="InterPro" id="IPR050889">
    <property type="entry name" value="Dendritic_Spine_Reg/Scaffold"/>
</dbReference>
<dbReference type="PANTHER" id="PTHR24166:SF48">
    <property type="entry name" value="PROTEIN VAPYRIN"/>
    <property type="match status" value="1"/>
</dbReference>
<feature type="transmembrane region" description="Helical" evidence="4">
    <location>
        <begin position="409"/>
        <end position="429"/>
    </location>
</feature>
<organism evidence="5 6">
    <name type="scientific">Symbiodinium necroappetens</name>
    <dbReference type="NCBI Taxonomy" id="1628268"/>
    <lineage>
        <taxon>Eukaryota</taxon>
        <taxon>Sar</taxon>
        <taxon>Alveolata</taxon>
        <taxon>Dinophyceae</taxon>
        <taxon>Suessiales</taxon>
        <taxon>Symbiodiniaceae</taxon>
        <taxon>Symbiodinium</taxon>
    </lineage>
</organism>
<dbReference type="SUPFAM" id="SSF48403">
    <property type="entry name" value="Ankyrin repeat"/>
    <property type="match status" value="1"/>
</dbReference>
<dbReference type="InterPro" id="IPR036770">
    <property type="entry name" value="Ankyrin_rpt-contain_sf"/>
</dbReference>
<keyword evidence="4" id="KW-0472">Membrane</keyword>
<dbReference type="Proteomes" id="UP000601435">
    <property type="component" value="Unassembled WGS sequence"/>
</dbReference>
<name>A0A812XH46_9DINO</name>
<gene>
    <name evidence="5" type="primary">ANKRD29</name>
    <name evidence="5" type="ORF">SNEC2469_LOCUS21263</name>
</gene>
<comment type="caution">
    <text evidence="5">The sequence shown here is derived from an EMBL/GenBank/DDBJ whole genome shotgun (WGS) entry which is preliminary data.</text>
</comment>
<feature type="transmembrane region" description="Helical" evidence="4">
    <location>
        <begin position="258"/>
        <end position="276"/>
    </location>
</feature>
<evidence type="ECO:0000256" key="1">
    <source>
        <dbReference type="ARBA" id="ARBA00022737"/>
    </source>
</evidence>
<dbReference type="PROSITE" id="PS50088">
    <property type="entry name" value="ANK_REPEAT"/>
    <property type="match status" value="3"/>
</dbReference>
<dbReference type="OrthoDB" id="441450at2759"/>
<evidence type="ECO:0000313" key="6">
    <source>
        <dbReference type="Proteomes" id="UP000601435"/>
    </source>
</evidence>
<accession>A0A812XH46</accession>
<feature type="repeat" description="ANK" evidence="3">
    <location>
        <begin position="127"/>
        <end position="159"/>
    </location>
</feature>
<protein>
    <submittedName>
        <fullName evidence="5">ANKRD29 protein</fullName>
    </submittedName>
</protein>
<feature type="transmembrane region" description="Helical" evidence="4">
    <location>
        <begin position="282"/>
        <end position="309"/>
    </location>
</feature>
<dbReference type="Gene3D" id="1.25.40.20">
    <property type="entry name" value="Ankyrin repeat-containing domain"/>
    <property type="match status" value="1"/>
</dbReference>
<keyword evidence="2 3" id="KW-0040">ANK repeat</keyword>
<feature type="repeat" description="ANK" evidence="3">
    <location>
        <begin position="94"/>
        <end position="126"/>
    </location>
</feature>
<dbReference type="InterPro" id="IPR002110">
    <property type="entry name" value="Ankyrin_rpt"/>
</dbReference>
<dbReference type="SMART" id="SM00248">
    <property type="entry name" value="ANK"/>
    <property type="match status" value="5"/>
</dbReference>
<evidence type="ECO:0000256" key="3">
    <source>
        <dbReference type="PROSITE-ProRule" id="PRU00023"/>
    </source>
</evidence>
<dbReference type="AlphaFoldDB" id="A0A812XH46"/>
<evidence type="ECO:0000256" key="4">
    <source>
        <dbReference type="SAM" id="Phobius"/>
    </source>
</evidence>
<dbReference type="PANTHER" id="PTHR24166">
    <property type="entry name" value="ROLLING PEBBLES, ISOFORM B"/>
    <property type="match status" value="1"/>
</dbReference>
<keyword evidence="4" id="KW-0812">Transmembrane</keyword>
<feature type="repeat" description="ANK" evidence="3">
    <location>
        <begin position="61"/>
        <end position="93"/>
    </location>
</feature>